<dbReference type="Proteomes" id="UP001163046">
    <property type="component" value="Unassembled WGS sequence"/>
</dbReference>
<gene>
    <name evidence="2" type="ORF">OS493_021893</name>
</gene>
<dbReference type="Pfam" id="PF00041">
    <property type="entry name" value="fn3"/>
    <property type="match status" value="2"/>
</dbReference>
<dbReference type="Gene3D" id="2.60.40.10">
    <property type="entry name" value="Immunoglobulins"/>
    <property type="match status" value="3"/>
</dbReference>
<dbReference type="InterPro" id="IPR013320">
    <property type="entry name" value="ConA-like_dom_sf"/>
</dbReference>
<evidence type="ECO:0000259" key="1">
    <source>
        <dbReference type="PROSITE" id="PS50853"/>
    </source>
</evidence>
<feature type="domain" description="Fibronectin type-III" evidence="1">
    <location>
        <begin position="335"/>
        <end position="423"/>
    </location>
</feature>
<dbReference type="AlphaFoldDB" id="A0A9W9ZEA6"/>
<protein>
    <recommendedName>
        <fullName evidence="1">Fibronectin type-III domain-containing protein</fullName>
    </recommendedName>
</protein>
<dbReference type="PROSITE" id="PS50853">
    <property type="entry name" value="FN3"/>
    <property type="match status" value="1"/>
</dbReference>
<organism evidence="2 3">
    <name type="scientific">Desmophyllum pertusum</name>
    <dbReference type="NCBI Taxonomy" id="174260"/>
    <lineage>
        <taxon>Eukaryota</taxon>
        <taxon>Metazoa</taxon>
        <taxon>Cnidaria</taxon>
        <taxon>Anthozoa</taxon>
        <taxon>Hexacorallia</taxon>
        <taxon>Scleractinia</taxon>
        <taxon>Caryophylliina</taxon>
        <taxon>Caryophylliidae</taxon>
        <taxon>Desmophyllum</taxon>
    </lineage>
</organism>
<comment type="caution">
    <text evidence="2">The sequence shown here is derived from an EMBL/GenBank/DDBJ whole genome shotgun (WGS) entry which is preliminary data.</text>
</comment>
<dbReference type="CDD" id="cd00063">
    <property type="entry name" value="FN3"/>
    <property type="match status" value="2"/>
</dbReference>
<sequence>MPTCHSGYSLAFWLQITPTATAPQIFLGTSRNNVTDLQGVFVYQTETIRAERRVIVEFLFDGLSWKVPLIIQQEIWDFVVLTWSITNHRLAAYMNGEMVNSTSVGSAGSDVSKHVKLRGSFPGQVERASLYLESGALYDHVITWNRSLTDYEVKRAFQSQMNELSKITCKATDTTLNVTWQDIKRNVFNKGRQWYKVAFWRNKKRIREDHLDYSTNHYFLKDLESYASYKVRLWIEDSEVRKRVGALVCHTKEGAPPAQINGILKGYNIMLSTKGNDRYGLITVKDAEEYLVTNLKADTEYSIAVQGFTSAGIRSRRLLQSMMGKTNKVPSVTEMPKNVMAYALDWDAIQVTWTSLDRKEEVTSYEVECCSLIACTLRVVNDSESVVVKDLPQYTLFTIKVRGRNSQNAGPWKIIREVKTLGQSYYISI</sequence>
<dbReference type="InterPro" id="IPR036116">
    <property type="entry name" value="FN3_sf"/>
</dbReference>
<proteinExistence type="predicted"/>
<dbReference type="SUPFAM" id="SSF49899">
    <property type="entry name" value="Concanavalin A-like lectins/glucanases"/>
    <property type="match status" value="1"/>
</dbReference>
<reference evidence="2" key="1">
    <citation type="submission" date="2023-01" db="EMBL/GenBank/DDBJ databases">
        <title>Genome assembly of the deep-sea coral Lophelia pertusa.</title>
        <authorList>
            <person name="Herrera S."/>
            <person name="Cordes E."/>
        </authorList>
    </citation>
    <scope>NUCLEOTIDE SEQUENCE</scope>
    <source>
        <strain evidence="2">USNM1676648</strain>
        <tissue evidence="2">Polyp</tissue>
    </source>
</reference>
<dbReference type="PANTHER" id="PTHR46957">
    <property type="entry name" value="CYTOKINE RECEPTOR"/>
    <property type="match status" value="1"/>
</dbReference>
<dbReference type="SUPFAM" id="SSF49265">
    <property type="entry name" value="Fibronectin type III"/>
    <property type="match status" value="2"/>
</dbReference>
<evidence type="ECO:0000313" key="3">
    <source>
        <dbReference type="Proteomes" id="UP001163046"/>
    </source>
</evidence>
<accession>A0A9W9ZEA6</accession>
<keyword evidence="3" id="KW-1185">Reference proteome</keyword>
<dbReference type="InterPro" id="IPR013783">
    <property type="entry name" value="Ig-like_fold"/>
</dbReference>
<name>A0A9W9ZEA6_9CNID</name>
<dbReference type="PANTHER" id="PTHR46957:SF3">
    <property type="entry name" value="CYTOKINE RECEPTOR"/>
    <property type="match status" value="1"/>
</dbReference>
<dbReference type="Gene3D" id="2.60.120.200">
    <property type="match status" value="1"/>
</dbReference>
<dbReference type="GO" id="GO:0016020">
    <property type="term" value="C:membrane"/>
    <property type="evidence" value="ECO:0007669"/>
    <property type="project" value="UniProtKB-SubCell"/>
</dbReference>
<dbReference type="InterPro" id="IPR003961">
    <property type="entry name" value="FN3_dom"/>
</dbReference>
<dbReference type="OrthoDB" id="1100386at2759"/>
<dbReference type="EMBL" id="MU826364">
    <property type="protein sequence ID" value="KAJ7378594.1"/>
    <property type="molecule type" value="Genomic_DNA"/>
</dbReference>
<dbReference type="SMART" id="SM00060">
    <property type="entry name" value="FN3"/>
    <property type="match status" value="2"/>
</dbReference>
<evidence type="ECO:0000313" key="2">
    <source>
        <dbReference type="EMBL" id="KAJ7378594.1"/>
    </source>
</evidence>
<dbReference type="InterPro" id="IPR050713">
    <property type="entry name" value="RTP_Phos/Ushers"/>
</dbReference>